<name>A0A8S1V6N5_PAROT</name>
<accession>A0A8S1V6N5</accession>
<dbReference type="Proteomes" id="UP000683925">
    <property type="component" value="Unassembled WGS sequence"/>
</dbReference>
<keyword evidence="1" id="KW-0472">Membrane</keyword>
<reference evidence="2" key="1">
    <citation type="submission" date="2021-01" db="EMBL/GenBank/DDBJ databases">
        <authorList>
            <consortium name="Genoscope - CEA"/>
            <person name="William W."/>
        </authorList>
    </citation>
    <scope>NUCLEOTIDE SEQUENCE</scope>
</reference>
<proteinExistence type="predicted"/>
<dbReference type="EMBL" id="CAJJDP010000059">
    <property type="protein sequence ID" value="CAD8172377.1"/>
    <property type="molecule type" value="Genomic_DNA"/>
</dbReference>
<evidence type="ECO:0000313" key="2">
    <source>
        <dbReference type="EMBL" id="CAD8172377.1"/>
    </source>
</evidence>
<comment type="caution">
    <text evidence="2">The sequence shown here is derived from an EMBL/GenBank/DDBJ whole genome shotgun (WGS) entry which is preliminary data.</text>
</comment>
<keyword evidence="1" id="KW-0812">Transmembrane</keyword>
<dbReference type="OrthoDB" id="10487745at2759"/>
<protein>
    <submittedName>
        <fullName evidence="2">Uncharacterized protein</fullName>
    </submittedName>
</protein>
<evidence type="ECO:0000313" key="3">
    <source>
        <dbReference type="Proteomes" id="UP000683925"/>
    </source>
</evidence>
<feature type="transmembrane region" description="Helical" evidence="1">
    <location>
        <begin position="6"/>
        <end position="24"/>
    </location>
</feature>
<keyword evidence="1" id="KW-1133">Transmembrane helix</keyword>
<evidence type="ECO:0000256" key="1">
    <source>
        <dbReference type="SAM" id="Phobius"/>
    </source>
</evidence>
<sequence>MNKYQSLQKIFPILIVLILLMNQFRHLQQQNTKQFFHLWSKTLIPMKTSINQNKNLIKIIPYEKVLNLVMKLDIVPEVH</sequence>
<dbReference type="AlphaFoldDB" id="A0A8S1V6N5"/>
<gene>
    <name evidence="2" type="ORF">POCTA_138.1.T0600082</name>
</gene>
<organism evidence="2 3">
    <name type="scientific">Paramecium octaurelia</name>
    <dbReference type="NCBI Taxonomy" id="43137"/>
    <lineage>
        <taxon>Eukaryota</taxon>
        <taxon>Sar</taxon>
        <taxon>Alveolata</taxon>
        <taxon>Ciliophora</taxon>
        <taxon>Intramacronucleata</taxon>
        <taxon>Oligohymenophorea</taxon>
        <taxon>Peniculida</taxon>
        <taxon>Parameciidae</taxon>
        <taxon>Paramecium</taxon>
    </lineage>
</organism>
<keyword evidence="3" id="KW-1185">Reference proteome</keyword>